<dbReference type="AlphaFoldDB" id="A0A2H4UE23"/>
<dbReference type="EMBL" id="MF957308">
    <property type="protein sequence ID" value="ATZ71509.1"/>
    <property type="molecule type" value="Genomic_DNA"/>
</dbReference>
<name>A0A2H4UE23_9ENTR</name>
<geneLocation type="plasmid" evidence="2">
    <name>unnamed</name>
</geneLocation>
<evidence type="ECO:0000313" key="2">
    <source>
        <dbReference type="EMBL" id="ATZ71509.1"/>
    </source>
</evidence>
<accession>A0A2H4UE23</accession>
<proteinExistence type="predicted"/>
<keyword evidence="1" id="KW-1133">Transmembrane helix</keyword>
<keyword evidence="1" id="KW-0812">Transmembrane</keyword>
<reference evidence="2" key="1">
    <citation type="submission" date="2017-09" db="EMBL/GenBank/DDBJ databases">
        <title>Bacteria from fildes peninsula of king george island (maritime Antarctica), carry class 1 integrons and antibiotic resistance cassettes in conjugative plasmids.</title>
        <authorList>
            <person name="Antelo V.B."/>
            <person name="Batista S.B."/>
            <person name="Guerout A.M."/>
            <person name="Mazel D."/>
            <person name="Romero V."/>
            <person name="Sotelo Silveira J."/>
        </authorList>
    </citation>
    <scope>NUCLEOTIDE SEQUENCE</scope>
    <source>
        <strain evidence="2">HP19</strain>
        <plasmid evidence="2">unnamed</plasmid>
    </source>
</reference>
<keyword evidence="2" id="KW-0614">Plasmid</keyword>
<feature type="transmembrane region" description="Helical" evidence="1">
    <location>
        <begin position="28"/>
        <end position="46"/>
    </location>
</feature>
<organism evidence="2">
    <name type="scientific">Enterobacter sp. HP19</name>
    <dbReference type="NCBI Taxonomy" id="1811975"/>
    <lineage>
        <taxon>Bacteria</taxon>
        <taxon>Pseudomonadati</taxon>
        <taxon>Pseudomonadota</taxon>
        <taxon>Gammaproteobacteria</taxon>
        <taxon>Enterobacterales</taxon>
        <taxon>Enterobacteriaceae</taxon>
        <taxon>Enterobacter</taxon>
    </lineage>
</organism>
<sequence>MHRACPHTFRNIVLRLVVRLFYLIRDDLVVMVVMGMFTGIFCKIMIGMSFKFALTAGGAEIKLMLLVSNAAVRLIGHDCHPAHGISHLMQYVTLVRG</sequence>
<evidence type="ECO:0000256" key="1">
    <source>
        <dbReference type="SAM" id="Phobius"/>
    </source>
</evidence>
<protein>
    <submittedName>
        <fullName evidence="2">Uncharacterized protein</fullName>
    </submittedName>
</protein>
<keyword evidence="1" id="KW-0472">Membrane</keyword>